<dbReference type="FunFam" id="3.30.70.260:FF:000001">
    <property type="entry name" value="Acetolactate synthase, small subunit"/>
    <property type="match status" value="1"/>
</dbReference>
<dbReference type="PANTHER" id="PTHR30239:SF0">
    <property type="entry name" value="ACETOLACTATE SYNTHASE SMALL SUBUNIT 1, CHLOROPLASTIC"/>
    <property type="match status" value="1"/>
</dbReference>
<keyword evidence="6 8" id="KW-0100">Branched-chain amino acid biosynthesis</keyword>
<dbReference type="AlphaFoldDB" id="A0A2G1DGQ6"/>
<evidence type="ECO:0000256" key="1">
    <source>
        <dbReference type="ARBA" id="ARBA00004974"/>
    </source>
</evidence>
<comment type="similarity">
    <text evidence="3 8">Belongs to the acetolactate synthase small subunit family.</text>
</comment>
<dbReference type="EMBL" id="NXFY01000014">
    <property type="protein sequence ID" value="PHO17663.1"/>
    <property type="molecule type" value="Genomic_DNA"/>
</dbReference>
<reference evidence="10 13" key="2">
    <citation type="submission" date="2018-08" db="EMBL/GenBank/DDBJ databases">
        <title>Complete genome of the Arcobacter molluscorum type strain LMG 25693.</title>
        <authorList>
            <person name="Miller W.G."/>
            <person name="Yee E."/>
            <person name="Bono J.L."/>
        </authorList>
    </citation>
    <scope>NUCLEOTIDE SEQUENCE [LARGE SCALE GENOMIC DNA]</scope>
    <source>
        <strain evidence="10 13">CECT 7696</strain>
    </source>
</reference>
<evidence type="ECO:0000313" key="10">
    <source>
        <dbReference type="EMBL" id="AXX92466.1"/>
    </source>
</evidence>
<evidence type="ECO:0000259" key="9">
    <source>
        <dbReference type="PROSITE" id="PS51671"/>
    </source>
</evidence>
<comment type="catalytic activity">
    <reaction evidence="7 8">
        <text>2 pyruvate + H(+) = (2S)-2-acetolactate + CO2</text>
        <dbReference type="Rhea" id="RHEA:25249"/>
        <dbReference type="ChEBI" id="CHEBI:15361"/>
        <dbReference type="ChEBI" id="CHEBI:15378"/>
        <dbReference type="ChEBI" id="CHEBI:16526"/>
        <dbReference type="ChEBI" id="CHEBI:58476"/>
        <dbReference type="EC" id="2.2.1.6"/>
    </reaction>
</comment>
<evidence type="ECO:0000313" key="13">
    <source>
        <dbReference type="Proteomes" id="UP000262712"/>
    </source>
</evidence>
<dbReference type="Proteomes" id="UP000262712">
    <property type="component" value="Chromosome"/>
</dbReference>
<proteinExistence type="inferred from homology"/>
<dbReference type="GO" id="GO:0003984">
    <property type="term" value="F:acetolactate synthase activity"/>
    <property type="evidence" value="ECO:0007669"/>
    <property type="project" value="UniProtKB-UniRule"/>
</dbReference>
<dbReference type="EMBL" id="CP032098">
    <property type="protein sequence ID" value="AXX92466.1"/>
    <property type="molecule type" value="Genomic_DNA"/>
</dbReference>
<dbReference type="InterPro" id="IPR054480">
    <property type="entry name" value="AHAS_small-like_ACT"/>
</dbReference>
<name>A0A2G1DGQ6_9BACT</name>
<dbReference type="KEGG" id="amol:AMOL_1496"/>
<dbReference type="GO" id="GO:0009099">
    <property type="term" value="P:L-valine biosynthetic process"/>
    <property type="evidence" value="ECO:0007669"/>
    <property type="project" value="UniProtKB-UniRule"/>
</dbReference>
<dbReference type="Pfam" id="PF10369">
    <property type="entry name" value="ALS_ss_C"/>
    <property type="match status" value="1"/>
</dbReference>
<dbReference type="UniPathway" id="UPA00049">
    <property type="reaction ID" value="UER00059"/>
</dbReference>
<evidence type="ECO:0000256" key="3">
    <source>
        <dbReference type="ARBA" id="ARBA00006341"/>
    </source>
</evidence>
<dbReference type="SUPFAM" id="SSF55021">
    <property type="entry name" value="ACT-like"/>
    <property type="match status" value="2"/>
</dbReference>
<dbReference type="InterPro" id="IPR002912">
    <property type="entry name" value="ACT_dom"/>
</dbReference>
<evidence type="ECO:0000256" key="7">
    <source>
        <dbReference type="ARBA" id="ARBA00048670"/>
    </source>
</evidence>
<dbReference type="Gene3D" id="3.30.70.260">
    <property type="match status" value="1"/>
</dbReference>
<dbReference type="InterPro" id="IPR039557">
    <property type="entry name" value="AHAS_ACT"/>
</dbReference>
<evidence type="ECO:0000313" key="12">
    <source>
        <dbReference type="Proteomes" id="UP000221222"/>
    </source>
</evidence>
<comment type="subunit">
    <text evidence="4 8">Dimer of large and small chains.</text>
</comment>
<feature type="domain" description="ACT" evidence="9">
    <location>
        <begin position="16"/>
        <end position="90"/>
    </location>
</feature>
<dbReference type="CDD" id="cd04878">
    <property type="entry name" value="ACT_AHAS"/>
    <property type="match status" value="1"/>
</dbReference>
<organism evidence="11 12">
    <name type="scientific">Malaciobacter molluscorum LMG 25693</name>
    <dbReference type="NCBI Taxonomy" id="870501"/>
    <lineage>
        <taxon>Bacteria</taxon>
        <taxon>Pseudomonadati</taxon>
        <taxon>Campylobacterota</taxon>
        <taxon>Epsilonproteobacteria</taxon>
        <taxon>Campylobacterales</taxon>
        <taxon>Arcobacteraceae</taxon>
        <taxon>Malaciobacter</taxon>
    </lineage>
</organism>
<dbReference type="UniPathway" id="UPA00047">
    <property type="reaction ID" value="UER00055"/>
</dbReference>
<sequence length="166" mass="18694">MNNFNHYYDSETIRQVISVIVINEHNALSRIVGLFSARGYNIDSLTVAPITGSEYSRMTIVTTGDKRVIDQIVKQLNKLIPVLKVNEHKNVIEKETVLIKIPINQPISDVEVIARAYNGHIQNVTDDAIVISATDEPHRIANFTNIMNNRFNPLEIVKSGVVAMER</sequence>
<gene>
    <name evidence="10" type="primary">ilvH</name>
    <name evidence="10" type="ORF">AMOL_1496</name>
    <name evidence="11" type="ORF">CPU12_09495</name>
</gene>
<evidence type="ECO:0000256" key="4">
    <source>
        <dbReference type="ARBA" id="ARBA00011744"/>
    </source>
</evidence>
<protein>
    <recommendedName>
        <fullName evidence="8">Acetolactate synthase small subunit</fullName>
        <shortName evidence="8">AHAS</shortName>
        <shortName evidence="8">ALS</shortName>
        <ecNumber evidence="8">2.2.1.6</ecNumber>
    </recommendedName>
    <alternativeName>
        <fullName evidence="8">Acetohydroxy-acid synthase small subunit</fullName>
    </alternativeName>
</protein>
<comment type="pathway">
    <text evidence="2 8">Amino-acid biosynthesis; L-valine biosynthesis; L-valine from pyruvate: step 1/4.</text>
</comment>
<evidence type="ECO:0000256" key="2">
    <source>
        <dbReference type="ARBA" id="ARBA00005025"/>
    </source>
</evidence>
<dbReference type="InterPro" id="IPR019455">
    <property type="entry name" value="Acetolactate_synth_ssu_C"/>
</dbReference>
<dbReference type="NCBIfam" id="TIGR00119">
    <property type="entry name" value="acolac_sm"/>
    <property type="match status" value="1"/>
</dbReference>
<dbReference type="InterPro" id="IPR027271">
    <property type="entry name" value="Acetolactate_synth/TF_NikR_C"/>
</dbReference>
<evidence type="ECO:0000256" key="6">
    <source>
        <dbReference type="ARBA" id="ARBA00023304"/>
    </source>
</evidence>
<dbReference type="InterPro" id="IPR004789">
    <property type="entry name" value="Acetalactate_synth_ssu"/>
</dbReference>
<dbReference type="InterPro" id="IPR045865">
    <property type="entry name" value="ACT-like_dom_sf"/>
</dbReference>
<reference evidence="11 12" key="1">
    <citation type="submission" date="2017-09" db="EMBL/GenBank/DDBJ databases">
        <title>Arcobacter canalis sp. nov., a new species isolated from a water canal contaminated with urban sewage.</title>
        <authorList>
            <person name="Perez-Cataluna A."/>
            <person name="Salas-Masso N."/>
            <person name="Figueras M.J."/>
        </authorList>
    </citation>
    <scope>NUCLEOTIDE SEQUENCE [LARGE SCALE GENOMIC DNA]</scope>
    <source>
        <strain evidence="11 12">F98-3</strain>
    </source>
</reference>
<dbReference type="GO" id="GO:0009097">
    <property type="term" value="P:isoleucine biosynthetic process"/>
    <property type="evidence" value="ECO:0007669"/>
    <property type="project" value="UniProtKB-UniRule"/>
</dbReference>
<dbReference type="GO" id="GO:0005829">
    <property type="term" value="C:cytosol"/>
    <property type="evidence" value="ECO:0007669"/>
    <property type="project" value="TreeGrafter"/>
</dbReference>
<evidence type="ECO:0000256" key="5">
    <source>
        <dbReference type="ARBA" id="ARBA00022605"/>
    </source>
</evidence>
<dbReference type="Pfam" id="PF22629">
    <property type="entry name" value="ACT_AHAS_ss"/>
    <property type="match status" value="1"/>
</dbReference>
<dbReference type="NCBIfam" id="NF008864">
    <property type="entry name" value="PRK11895.1"/>
    <property type="match status" value="1"/>
</dbReference>
<dbReference type="Proteomes" id="UP000221222">
    <property type="component" value="Unassembled WGS sequence"/>
</dbReference>
<keyword evidence="12" id="KW-1185">Reference proteome</keyword>
<evidence type="ECO:0000256" key="8">
    <source>
        <dbReference type="RuleBase" id="RU368092"/>
    </source>
</evidence>
<comment type="function">
    <text evidence="8">Catalyzes the conversion of 2 pyruvate molecules into acetolactate in the first common step of the biosynthetic pathway of the branched-amino acids such as leucine, isoleucine, and valine.</text>
</comment>
<dbReference type="EC" id="2.2.1.6" evidence="8"/>
<comment type="pathway">
    <text evidence="1 8">Amino-acid biosynthesis; L-isoleucine biosynthesis; L-isoleucine from 2-oxobutanoate: step 1/4.</text>
</comment>
<dbReference type="PANTHER" id="PTHR30239">
    <property type="entry name" value="ACETOLACTATE SYNTHASE SMALL SUBUNIT"/>
    <property type="match status" value="1"/>
</dbReference>
<dbReference type="RefSeq" id="WP_099342876.1">
    <property type="nucleotide sequence ID" value="NZ_CP032098.1"/>
</dbReference>
<keyword evidence="5 8" id="KW-0028">Amino-acid biosynthesis</keyword>
<accession>A0A2G1DGQ6</accession>
<keyword evidence="8 10" id="KW-0808">Transferase</keyword>
<dbReference type="Gene3D" id="3.30.70.1150">
    <property type="entry name" value="ACT-like. Chain A, domain 2"/>
    <property type="match status" value="1"/>
</dbReference>
<dbReference type="PROSITE" id="PS51671">
    <property type="entry name" value="ACT"/>
    <property type="match status" value="1"/>
</dbReference>
<dbReference type="GO" id="GO:1990610">
    <property type="term" value="F:acetolactate synthase regulator activity"/>
    <property type="evidence" value="ECO:0007669"/>
    <property type="project" value="UniProtKB-UniRule"/>
</dbReference>
<evidence type="ECO:0000313" key="11">
    <source>
        <dbReference type="EMBL" id="PHO17663.1"/>
    </source>
</evidence>